<name>A0A0H5P959_NOCFR</name>
<evidence type="ECO:0000313" key="1">
    <source>
        <dbReference type="EMBL" id="CRY79096.1"/>
    </source>
</evidence>
<dbReference type="KEGG" id="nfr:ERS450000_03319"/>
<protein>
    <submittedName>
        <fullName evidence="1">Uncharacterized protein</fullName>
    </submittedName>
</protein>
<dbReference type="EMBL" id="LN868938">
    <property type="protein sequence ID" value="CRY79096.1"/>
    <property type="molecule type" value="Genomic_DNA"/>
</dbReference>
<gene>
    <name evidence="1" type="ORF">ERS450000_03319</name>
</gene>
<accession>A0A0H5P959</accession>
<dbReference type="RefSeq" id="WP_139337524.1">
    <property type="nucleotide sequence ID" value="NZ_CP031418.1"/>
</dbReference>
<evidence type="ECO:0000313" key="2">
    <source>
        <dbReference type="Proteomes" id="UP000057820"/>
    </source>
</evidence>
<proteinExistence type="predicted"/>
<sequence>MAEMADARAELDRWGGELHERVAELVAVCTPGAEVRPPAEPRVADWHEPVRYRHTLTVRATRDPAVAPATLAERAAAALAAAGWTVHREAPDGPDGPLIVSGTRPELALRVRFSTTSTVVLYTGETAAVALRPPASLDAPPPVRTADDVDDGYLLCYECAGTGWCPQCHGRGWVPDEQRGRRRCPECFDRRVCPVCEGAGQLAVATLTPAQRANYGHEP</sequence>
<dbReference type="AlphaFoldDB" id="A0A0H5P959"/>
<dbReference type="Proteomes" id="UP000057820">
    <property type="component" value="Chromosome 1"/>
</dbReference>
<organism evidence="1 2">
    <name type="scientific">Nocardia farcinica</name>
    <dbReference type="NCBI Taxonomy" id="37329"/>
    <lineage>
        <taxon>Bacteria</taxon>
        <taxon>Bacillati</taxon>
        <taxon>Actinomycetota</taxon>
        <taxon>Actinomycetes</taxon>
        <taxon>Mycobacteriales</taxon>
        <taxon>Nocardiaceae</taxon>
        <taxon>Nocardia</taxon>
    </lineage>
</organism>
<reference evidence="2" key="1">
    <citation type="submission" date="2015-03" db="EMBL/GenBank/DDBJ databases">
        <authorList>
            <consortium name="Pathogen Informatics"/>
        </authorList>
    </citation>
    <scope>NUCLEOTIDE SEQUENCE [LARGE SCALE GENOMIC DNA]</scope>
    <source>
        <strain evidence="2">NCTC11134</strain>
    </source>
</reference>